<protein>
    <submittedName>
        <fullName evidence="1">Uncharacterized protein</fullName>
    </submittedName>
</protein>
<dbReference type="EMBL" id="JAEMHM010000013">
    <property type="protein sequence ID" value="MBJ6726355.1"/>
    <property type="molecule type" value="Genomic_DNA"/>
</dbReference>
<evidence type="ECO:0000313" key="2">
    <source>
        <dbReference type="Proteomes" id="UP000636888"/>
    </source>
</evidence>
<keyword evidence="2" id="KW-1185">Reference proteome</keyword>
<dbReference type="Proteomes" id="UP000636888">
    <property type="component" value="Unassembled WGS sequence"/>
</dbReference>
<evidence type="ECO:0000313" key="1">
    <source>
        <dbReference type="EMBL" id="MBJ6726355.1"/>
    </source>
</evidence>
<dbReference type="AlphaFoldDB" id="A0A8J7LWX1"/>
<organism evidence="1 2">
    <name type="scientific">Geomesophilobacter sediminis</name>
    <dbReference type="NCBI Taxonomy" id="2798584"/>
    <lineage>
        <taxon>Bacteria</taxon>
        <taxon>Pseudomonadati</taxon>
        <taxon>Thermodesulfobacteriota</taxon>
        <taxon>Desulfuromonadia</taxon>
        <taxon>Geobacterales</taxon>
        <taxon>Geobacteraceae</taxon>
        <taxon>Geomesophilobacter</taxon>
    </lineage>
</organism>
<comment type="caution">
    <text evidence="1">The sequence shown here is derived from an EMBL/GenBank/DDBJ whole genome shotgun (WGS) entry which is preliminary data.</text>
</comment>
<name>A0A8J7LWX1_9BACT</name>
<reference evidence="1" key="1">
    <citation type="submission" date="2020-12" db="EMBL/GenBank/DDBJ databases">
        <title>Geomonas sp. Red875, isolated from river sediment.</title>
        <authorList>
            <person name="Xu Z."/>
            <person name="Zhang Z."/>
            <person name="Masuda Y."/>
            <person name="Itoh H."/>
            <person name="Senoo K."/>
        </authorList>
    </citation>
    <scope>NUCLEOTIDE SEQUENCE</scope>
    <source>
        <strain evidence="1">Red875</strain>
    </source>
</reference>
<dbReference type="RefSeq" id="WP_199385259.1">
    <property type="nucleotide sequence ID" value="NZ_JAEMHM010000013.1"/>
</dbReference>
<sequence length="158" mass="17741">MKIEFDKIISPYSYPFSAAEVKQVLAECVPPDILATLSKVHFGCKQRTTQEARIVGRGSSFEIRINFCPKDGKTNLLSDKREWREIVELCGGRADSKARTVMWTLLAAKKYAAFLIAHEVGHVAYAHRNGFGGINGRKSSPSEESWCDAFARTFLQRL</sequence>
<gene>
    <name evidence="1" type="ORF">JFN93_16715</name>
</gene>
<accession>A0A8J7LWX1</accession>
<proteinExistence type="predicted"/>